<feature type="region of interest" description="Disordered" evidence="1">
    <location>
        <begin position="1"/>
        <end position="74"/>
    </location>
</feature>
<dbReference type="AlphaFoldDB" id="A0A7W7SJK1"/>
<gene>
    <name evidence="2" type="ORF">F4556_007140</name>
</gene>
<evidence type="ECO:0000256" key="1">
    <source>
        <dbReference type="SAM" id="MobiDB-lite"/>
    </source>
</evidence>
<protein>
    <submittedName>
        <fullName evidence="2">Uncharacterized protein</fullName>
    </submittedName>
</protein>
<dbReference type="RefSeq" id="WP_184923681.1">
    <property type="nucleotide sequence ID" value="NZ_JACHJR010000001.1"/>
</dbReference>
<reference evidence="2 3" key="1">
    <citation type="submission" date="2020-08" db="EMBL/GenBank/DDBJ databases">
        <title>Sequencing the genomes of 1000 actinobacteria strains.</title>
        <authorList>
            <person name="Klenk H.-P."/>
        </authorList>
    </citation>
    <scope>NUCLEOTIDE SEQUENCE [LARGE SCALE GENOMIC DNA]</scope>
    <source>
        <strain evidence="2 3">DSM 44786</strain>
    </source>
</reference>
<dbReference type="EMBL" id="JACHJR010000001">
    <property type="protein sequence ID" value="MBB4951605.1"/>
    <property type="molecule type" value="Genomic_DNA"/>
</dbReference>
<proteinExistence type="predicted"/>
<evidence type="ECO:0000313" key="3">
    <source>
        <dbReference type="Proteomes" id="UP000573327"/>
    </source>
</evidence>
<keyword evidence="3" id="KW-1185">Reference proteome</keyword>
<dbReference type="Proteomes" id="UP000573327">
    <property type="component" value="Unassembled WGS sequence"/>
</dbReference>
<accession>A0A7W7SJK1</accession>
<evidence type="ECO:0000313" key="2">
    <source>
        <dbReference type="EMBL" id="MBB4951605.1"/>
    </source>
</evidence>
<name>A0A7W7SJK1_9ACTN</name>
<sequence length="74" mass="7643">MTPDRRSLGLPAFSEPATDAPVPAPSSGHRLPPVEQGADFRQPPGEEAVVPRPARRPLAVGGLTFSDPDSGTAS</sequence>
<comment type="caution">
    <text evidence="2">The sequence shown here is derived from an EMBL/GenBank/DDBJ whole genome shotgun (WGS) entry which is preliminary data.</text>
</comment>
<organism evidence="2 3">
    <name type="scientific">Kitasatospora gansuensis</name>
    <dbReference type="NCBI Taxonomy" id="258050"/>
    <lineage>
        <taxon>Bacteria</taxon>
        <taxon>Bacillati</taxon>
        <taxon>Actinomycetota</taxon>
        <taxon>Actinomycetes</taxon>
        <taxon>Kitasatosporales</taxon>
        <taxon>Streptomycetaceae</taxon>
        <taxon>Kitasatospora</taxon>
    </lineage>
</organism>